<protein>
    <submittedName>
        <fullName evidence="3">Putative ATP-dependent RNA helicase DHX57</fullName>
    </submittedName>
</protein>
<keyword evidence="4" id="KW-1185">Reference proteome</keyword>
<feature type="transmembrane region" description="Helical" evidence="2">
    <location>
        <begin position="483"/>
        <end position="501"/>
    </location>
</feature>
<dbReference type="GO" id="GO:0004386">
    <property type="term" value="F:helicase activity"/>
    <property type="evidence" value="ECO:0007669"/>
    <property type="project" value="UniProtKB-KW"/>
</dbReference>
<organism evidence="3 4">
    <name type="scientific">Symbiodinium microadriaticum</name>
    <name type="common">Dinoflagellate</name>
    <name type="synonym">Zooxanthella microadriatica</name>
    <dbReference type="NCBI Taxonomy" id="2951"/>
    <lineage>
        <taxon>Eukaryota</taxon>
        <taxon>Sar</taxon>
        <taxon>Alveolata</taxon>
        <taxon>Dinophyceae</taxon>
        <taxon>Suessiales</taxon>
        <taxon>Symbiodiniaceae</taxon>
        <taxon>Symbiodinium</taxon>
    </lineage>
</organism>
<dbReference type="PANTHER" id="PTHR18934:SF213">
    <property type="entry name" value="3'-5' RNA HELICASE YTHDC2"/>
    <property type="match status" value="1"/>
</dbReference>
<sequence length="532" mass="57831">MPSFYSRPDMGSNQRTGESWRRSSAYEGASSHAGRGWTAQSRTRCGPDLQQAVDSAVQTALRDSLGGVVQAPQLDAAAGDRTLSGGRMLRDLLHKPAESPYEGRTVAATVTVNDGRTNVRTPLAEIAALLRRSSAIDWGEDRLSKKPTQLQQVRQRLPVAEYREQFLRSVVRSPVVVVSGATGSGKTTQVPQYVLENALEGPPEAPLPQIIVTEPRRISAVSSSEGLHAEAVSDAHAPDSGALRRPGPPGFEHNRPGGAQRSIFVSFVSRPRKSAGGPIREWLLSHRRFNVLVREGLSRVVTLTVQSSDGTDNTGGVCALVSIRKLSGEIWASCETAWGAKLRHVREMLLDNIKDNTEIEKKQVRFASECGTCLPLKGAHGDHTYSRGLISAGGNRILADAHSSSAAPSDYGGLSIFIAGATFGVLTCAIVFAFLVGCQVLRVVELPGGAVAESCQEPPPASQIVCDTPQIESLHLFWPRFRWLAAMMIFQSVASFILAHFQHLVERPSYDFRCWFRHRGKSMMHGRMISKP</sequence>
<keyword evidence="3" id="KW-0067">ATP-binding</keyword>
<dbReference type="PANTHER" id="PTHR18934">
    <property type="entry name" value="ATP-DEPENDENT RNA HELICASE"/>
    <property type="match status" value="1"/>
</dbReference>
<reference evidence="3 4" key="1">
    <citation type="submission" date="2016-02" db="EMBL/GenBank/DDBJ databases">
        <title>Genome analysis of coral dinoflagellate symbionts highlights evolutionary adaptations to a symbiotic lifestyle.</title>
        <authorList>
            <person name="Aranda M."/>
            <person name="Li Y."/>
            <person name="Liew Y.J."/>
            <person name="Baumgarten S."/>
            <person name="Simakov O."/>
            <person name="Wilson M."/>
            <person name="Piel J."/>
            <person name="Ashoor H."/>
            <person name="Bougouffa S."/>
            <person name="Bajic V.B."/>
            <person name="Ryu T."/>
            <person name="Ravasi T."/>
            <person name="Bayer T."/>
            <person name="Micklem G."/>
            <person name="Kim H."/>
            <person name="Bhak J."/>
            <person name="Lajeunesse T.C."/>
            <person name="Voolstra C.R."/>
        </authorList>
    </citation>
    <scope>NUCLEOTIDE SEQUENCE [LARGE SCALE GENOMIC DNA]</scope>
    <source>
        <strain evidence="3 4">CCMP2467</strain>
    </source>
</reference>
<dbReference type="SUPFAM" id="SSF52540">
    <property type="entry name" value="P-loop containing nucleoside triphosphate hydrolases"/>
    <property type="match status" value="1"/>
</dbReference>
<keyword evidence="2" id="KW-0472">Membrane</keyword>
<dbReference type="OrthoDB" id="10253254at2759"/>
<comment type="caution">
    <text evidence="3">The sequence shown here is derived from an EMBL/GenBank/DDBJ whole genome shotgun (WGS) entry which is preliminary data.</text>
</comment>
<dbReference type="EMBL" id="LSRX01000691">
    <property type="protein sequence ID" value="OLP90867.1"/>
    <property type="molecule type" value="Genomic_DNA"/>
</dbReference>
<dbReference type="GO" id="GO:0003723">
    <property type="term" value="F:RNA binding"/>
    <property type="evidence" value="ECO:0007669"/>
    <property type="project" value="TreeGrafter"/>
</dbReference>
<dbReference type="InterPro" id="IPR027417">
    <property type="entry name" value="P-loop_NTPase"/>
</dbReference>
<feature type="compositionally biased region" description="Basic and acidic residues" evidence="1">
    <location>
        <begin position="227"/>
        <end position="237"/>
    </location>
</feature>
<evidence type="ECO:0000256" key="2">
    <source>
        <dbReference type="SAM" id="Phobius"/>
    </source>
</evidence>
<keyword evidence="3" id="KW-0347">Helicase</keyword>
<evidence type="ECO:0000256" key="1">
    <source>
        <dbReference type="SAM" id="MobiDB-lite"/>
    </source>
</evidence>
<keyword evidence="2" id="KW-1133">Transmembrane helix</keyword>
<keyword evidence="2" id="KW-0812">Transmembrane</keyword>
<feature type="region of interest" description="Disordered" evidence="1">
    <location>
        <begin position="1"/>
        <end position="42"/>
    </location>
</feature>
<evidence type="ECO:0000313" key="4">
    <source>
        <dbReference type="Proteomes" id="UP000186817"/>
    </source>
</evidence>
<feature type="transmembrane region" description="Helical" evidence="2">
    <location>
        <begin position="411"/>
        <end position="436"/>
    </location>
</feature>
<dbReference type="Gene3D" id="3.40.50.300">
    <property type="entry name" value="P-loop containing nucleotide triphosphate hydrolases"/>
    <property type="match status" value="1"/>
</dbReference>
<accession>A0A1Q9D6Y1</accession>
<feature type="region of interest" description="Disordered" evidence="1">
    <location>
        <begin position="224"/>
        <end position="257"/>
    </location>
</feature>
<proteinExistence type="predicted"/>
<keyword evidence="3" id="KW-0378">Hydrolase</keyword>
<evidence type="ECO:0000313" key="3">
    <source>
        <dbReference type="EMBL" id="OLP90867.1"/>
    </source>
</evidence>
<keyword evidence="3" id="KW-0547">Nucleotide-binding</keyword>
<name>A0A1Q9D6Y1_SYMMI</name>
<dbReference type="AlphaFoldDB" id="A0A1Q9D6Y1"/>
<gene>
    <name evidence="3" type="primary">Dhx57</name>
    <name evidence="3" type="ORF">AK812_SmicGene27509</name>
</gene>
<dbReference type="Proteomes" id="UP000186817">
    <property type="component" value="Unassembled WGS sequence"/>
</dbReference>